<dbReference type="EMBL" id="JBHSKJ010000011">
    <property type="protein sequence ID" value="MFC5147106.1"/>
    <property type="molecule type" value="Genomic_DNA"/>
</dbReference>
<dbReference type="RefSeq" id="WP_382044426.1">
    <property type="nucleotide sequence ID" value="NZ_JBHSKJ010000011.1"/>
</dbReference>
<comment type="caution">
    <text evidence="2">The sequence shown here is derived from an EMBL/GenBank/DDBJ whole genome shotgun (WGS) entry which is preliminary data.</text>
</comment>
<dbReference type="Proteomes" id="UP001596222">
    <property type="component" value="Unassembled WGS sequence"/>
</dbReference>
<name>A0ABW0A1U3_9ACTN</name>
<keyword evidence="3" id="KW-1185">Reference proteome</keyword>
<reference evidence="3" key="1">
    <citation type="journal article" date="2019" name="Int. J. Syst. Evol. Microbiol.">
        <title>The Global Catalogue of Microorganisms (GCM) 10K type strain sequencing project: providing services to taxonomists for standard genome sequencing and annotation.</title>
        <authorList>
            <consortium name="The Broad Institute Genomics Platform"/>
            <consortium name="The Broad Institute Genome Sequencing Center for Infectious Disease"/>
            <person name="Wu L."/>
            <person name="Ma J."/>
        </authorList>
    </citation>
    <scope>NUCLEOTIDE SEQUENCE [LARGE SCALE GENOMIC DNA]</scope>
    <source>
        <strain evidence="3">CGMCC 4.1641</strain>
    </source>
</reference>
<feature type="compositionally biased region" description="Low complexity" evidence="1">
    <location>
        <begin position="87"/>
        <end position="98"/>
    </location>
</feature>
<feature type="compositionally biased region" description="Gly residues" evidence="1">
    <location>
        <begin position="99"/>
        <end position="124"/>
    </location>
</feature>
<evidence type="ECO:0000313" key="3">
    <source>
        <dbReference type="Proteomes" id="UP001596222"/>
    </source>
</evidence>
<feature type="region of interest" description="Disordered" evidence="1">
    <location>
        <begin position="87"/>
        <end position="144"/>
    </location>
</feature>
<proteinExistence type="predicted"/>
<feature type="compositionally biased region" description="Low complexity" evidence="1">
    <location>
        <begin position="125"/>
        <end position="136"/>
    </location>
</feature>
<organism evidence="2 3">
    <name type="scientific">Streptomyces aureoversilis</name>
    <dbReference type="NCBI Taxonomy" id="67277"/>
    <lineage>
        <taxon>Bacteria</taxon>
        <taxon>Bacillati</taxon>
        <taxon>Actinomycetota</taxon>
        <taxon>Actinomycetes</taxon>
        <taxon>Kitasatosporales</taxon>
        <taxon>Streptomycetaceae</taxon>
        <taxon>Streptomyces</taxon>
    </lineage>
</organism>
<protein>
    <recommendedName>
        <fullName evidence="4">Restriction endonuclease type IV Mrr domain-containing protein</fullName>
    </recommendedName>
</protein>
<accession>A0ABW0A1U3</accession>
<evidence type="ECO:0008006" key="4">
    <source>
        <dbReference type="Google" id="ProtNLM"/>
    </source>
</evidence>
<evidence type="ECO:0000313" key="2">
    <source>
        <dbReference type="EMBL" id="MFC5147106.1"/>
    </source>
</evidence>
<gene>
    <name evidence="2" type="ORF">ACFPP6_20750</name>
</gene>
<evidence type="ECO:0000256" key="1">
    <source>
        <dbReference type="SAM" id="MobiDB-lite"/>
    </source>
</evidence>
<sequence>MAKSVPVHCPTCRREHSFTPPTFPCACGAPLTLPVQADASPELLAHRTWRDAWVAVRCPSCDRQDQWPRPEFGCSCGTVVRLPVRSPAPATAPAPADGGSDGGSDGDGNGNGDNGAGADPGAGTGEQQAGEQQAGAPRPAFRPMPIRTADDALAAAERYLTWLGCTGVARPGDPEAAGVDLRAGALVARVDPSTVPTSLRAVECLWLHAMVESAAGVFFSLAGYAHEARSRADDLRVPLFVMDLTGTPQPLNGPADELVERGPA</sequence>